<dbReference type="RefSeq" id="WP_216645805.1">
    <property type="nucleotide sequence ID" value="NZ_BAAAML010000002.1"/>
</dbReference>
<dbReference type="CDD" id="cd04301">
    <property type="entry name" value="NAT_SF"/>
    <property type="match status" value="1"/>
</dbReference>
<dbReference type="PROSITE" id="PS51186">
    <property type="entry name" value="GNAT"/>
    <property type="match status" value="1"/>
</dbReference>
<evidence type="ECO:0000313" key="3">
    <source>
        <dbReference type="EMBL" id="NOV98783.1"/>
    </source>
</evidence>
<dbReference type="Pfam" id="PF00583">
    <property type="entry name" value="Acetyltransf_1"/>
    <property type="match status" value="1"/>
</dbReference>
<comment type="caution">
    <text evidence="3">The sequence shown here is derived from an EMBL/GenBank/DDBJ whole genome shotgun (WGS) entry which is preliminary data.</text>
</comment>
<evidence type="ECO:0000313" key="4">
    <source>
        <dbReference type="Proteomes" id="UP000757540"/>
    </source>
</evidence>
<name>A0ABX2A7J5_9MICO</name>
<feature type="domain" description="N-acetyltransferase" evidence="2">
    <location>
        <begin position="1"/>
        <end position="175"/>
    </location>
</feature>
<dbReference type="InterPro" id="IPR052523">
    <property type="entry name" value="Trichothecene_AcTrans"/>
</dbReference>
<organism evidence="3 4">
    <name type="scientific">Isoptericola halotolerans</name>
    <dbReference type="NCBI Taxonomy" id="300560"/>
    <lineage>
        <taxon>Bacteria</taxon>
        <taxon>Bacillati</taxon>
        <taxon>Actinomycetota</taxon>
        <taxon>Actinomycetes</taxon>
        <taxon>Micrococcales</taxon>
        <taxon>Promicromonosporaceae</taxon>
        <taxon>Isoptericola</taxon>
    </lineage>
</organism>
<gene>
    <name evidence="3" type="ORF">HDG69_003378</name>
</gene>
<feature type="region of interest" description="Disordered" evidence="1">
    <location>
        <begin position="155"/>
        <end position="176"/>
    </location>
</feature>
<accession>A0ABX2A7J5</accession>
<dbReference type="PANTHER" id="PTHR42791:SF1">
    <property type="entry name" value="N-ACETYLTRANSFERASE DOMAIN-CONTAINING PROTEIN"/>
    <property type="match status" value="1"/>
</dbReference>
<dbReference type="InterPro" id="IPR000182">
    <property type="entry name" value="GNAT_dom"/>
</dbReference>
<evidence type="ECO:0000256" key="1">
    <source>
        <dbReference type="SAM" id="MobiDB-lite"/>
    </source>
</evidence>
<sequence>MSVLAAAFRDYPWTRWVIPNDDYTHRLAELQEIYLQLALEHGVVLVDSQVRAVTALMPPTAPTPPATVQERIADLHGTRLHAVANLDLPASPSDAWILATLGVVPEEQGAGLGTLVTTAALQHLDETGAPRVSLETSDARNVTFYERLGFALTDTHHTGDGPVVHSMIRNSSPARS</sequence>
<dbReference type="PANTHER" id="PTHR42791">
    <property type="entry name" value="GNAT FAMILY ACETYLTRANSFERASE"/>
    <property type="match status" value="1"/>
</dbReference>
<dbReference type="Proteomes" id="UP000757540">
    <property type="component" value="Unassembled WGS sequence"/>
</dbReference>
<dbReference type="EMBL" id="JABEZU010000004">
    <property type="protein sequence ID" value="NOV98783.1"/>
    <property type="molecule type" value="Genomic_DNA"/>
</dbReference>
<reference evidence="3 4" key="1">
    <citation type="submission" date="2020-05" db="EMBL/GenBank/DDBJ databases">
        <title>Genomic Encyclopedia of Type Strains, Phase III (KMG-III): the genomes of soil and plant-associated and newly described type strains.</title>
        <authorList>
            <person name="Whitman W."/>
        </authorList>
    </citation>
    <scope>NUCLEOTIDE SEQUENCE [LARGE SCALE GENOMIC DNA]</scope>
    <source>
        <strain evidence="3 4">KCTC 19046</strain>
    </source>
</reference>
<evidence type="ECO:0000259" key="2">
    <source>
        <dbReference type="PROSITE" id="PS51186"/>
    </source>
</evidence>
<protein>
    <submittedName>
        <fullName evidence="3">GNAT superfamily N-acetyltransferase</fullName>
    </submittedName>
</protein>
<keyword evidence="4" id="KW-1185">Reference proteome</keyword>
<proteinExistence type="predicted"/>